<dbReference type="STRING" id="1244869.H261_05409"/>
<comment type="caution">
    <text evidence="1">The sequence shown here is derived from an EMBL/GenBank/DDBJ whole genome shotgun (WGS) entry which is preliminary data.</text>
</comment>
<dbReference type="EMBL" id="AONQ01000010">
    <property type="protein sequence ID" value="EME70997.1"/>
    <property type="molecule type" value="Genomic_DNA"/>
</dbReference>
<organism evidence="1 2">
    <name type="scientific">Paramagnetospirillum caucaseum</name>
    <dbReference type="NCBI Taxonomy" id="1244869"/>
    <lineage>
        <taxon>Bacteria</taxon>
        <taxon>Pseudomonadati</taxon>
        <taxon>Pseudomonadota</taxon>
        <taxon>Alphaproteobacteria</taxon>
        <taxon>Rhodospirillales</taxon>
        <taxon>Magnetospirillaceae</taxon>
        <taxon>Paramagnetospirillum</taxon>
    </lineage>
</organism>
<name>M2ZUE5_9PROT</name>
<dbReference type="Proteomes" id="UP000011744">
    <property type="component" value="Unassembled WGS sequence"/>
</dbReference>
<evidence type="ECO:0000313" key="2">
    <source>
        <dbReference type="Proteomes" id="UP000011744"/>
    </source>
</evidence>
<evidence type="ECO:0000313" key="1">
    <source>
        <dbReference type="EMBL" id="EME70997.1"/>
    </source>
</evidence>
<sequence length="179" mass="18661">MKARPMIRLCLPKEPYWLDLPFGVRLHVRPLTTATYEAARIKGWRKARAVAREFADLKAVGGDVSGLPDLRDDDAVAGFSQLLFAQSLARTAILDWEGVLDADGAPAAVSDTTVADLMLIQGVAEAFVGLYTAPHEAVLAEGNVSRPAADGTSAAGLDIAASAATTAPPAPVTEAAPPT</sequence>
<accession>M2ZUE5</accession>
<proteinExistence type="predicted"/>
<reference evidence="1 2" key="1">
    <citation type="journal article" date="2014" name="Genome Announc.">
        <title>Draft Genome Sequence of Magnetospirillum sp. Strain SO-1, a Freshwater Magnetotactic Bacterium Isolated from the Ol'khovka River, Russia.</title>
        <authorList>
            <person name="Grouzdev D.S."/>
            <person name="Dziuba M.V."/>
            <person name="Sukhacheva M.S."/>
            <person name="Mardanov A.V."/>
            <person name="Beletskiy A.V."/>
            <person name="Kuznetsov B.B."/>
            <person name="Skryabin K.G."/>
        </authorList>
    </citation>
    <scope>NUCLEOTIDE SEQUENCE [LARGE SCALE GENOMIC DNA]</scope>
    <source>
        <strain evidence="1 2">SO-1</strain>
    </source>
</reference>
<gene>
    <name evidence="1" type="ORF">H261_05409</name>
</gene>
<protein>
    <submittedName>
        <fullName evidence="1">Uncharacterized protein</fullName>
    </submittedName>
</protein>
<keyword evidence="2" id="KW-1185">Reference proteome</keyword>
<dbReference type="eggNOG" id="ENOG502ZBQE">
    <property type="taxonomic scope" value="Bacteria"/>
</dbReference>
<dbReference type="PATRIC" id="fig|1244869.3.peg.1088"/>
<dbReference type="AlphaFoldDB" id="M2ZUE5"/>